<dbReference type="EMBL" id="BORJ01000014">
    <property type="protein sequence ID" value="GIN98429.1"/>
    <property type="molecule type" value="Genomic_DNA"/>
</dbReference>
<protein>
    <submittedName>
        <fullName evidence="1">Uncharacterized protein</fullName>
    </submittedName>
</protein>
<name>A0ABQ4L3C5_SIMTE</name>
<keyword evidence="2" id="KW-1185">Reference proteome</keyword>
<evidence type="ECO:0000313" key="2">
    <source>
        <dbReference type="Proteomes" id="UP000680670"/>
    </source>
</evidence>
<evidence type="ECO:0000313" key="1">
    <source>
        <dbReference type="EMBL" id="GIN98429.1"/>
    </source>
</evidence>
<accession>A0ABQ4L3C5</accession>
<comment type="caution">
    <text evidence="1">The sequence shown here is derived from an EMBL/GenBank/DDBJ whole genome shotgun (WGS) entry which is preliminary data.</text>
</comment>
<sequence>MNVVQYILGTSQTERAPWIERSQMIPIEVENRIAKYFLPDDVMFKIEDRLLHTCKWIKEEDLDHYELIRWAIEIIDRELEIKIGNSH</sequence>
<dbReference type="RefSeq" id="WP_244862183.1">
    <property type="nucleotide sequence ID" value="NZ_BORJ01000014.1"/>
</dbReference>
<organism evidence="1 2">
    <name type="scientific">Siminovitchia terrae</name>
    <name type="common">Bacillus terrae</name>
    <dbReference type="NCBI Taxonomy" id="1914933"/>
    <lineage>
        <taxon>Bacteria</taxon>
        <taxon>Bacillati</taxon>
        <taxon>Bacillota</taxon>
        <taxon>Bacilli</taxon>
        <taxon>Bacillales</taxon>
        <taxon>Bacillaceae</taxon>
        <taxon>Siminovitchia</taxon>
    </lineage>
</organism>
<reference evidence="1 2" key="1">
    <citation type="submission" date="2021-03" db="EMBL/GenBank/DDBJ databases">
        <title>Antimicrobial resistance genes in bacteria isolated from Japanese honey, and their potential for conferring macrolide and lincosamide resistance in the American foulbrood pathogen Paenibacillus larvae.</title>
        <authorList>
            <person name="Okamoto M."/>
            <person name="Kumagai M."/>
            <person name="Kanamori H."/>
            <person name="Takamatsu D."/>
        </authorList>
    </citation>
    <scope>NUCLEOTIDE SEQUENCE [LARGE SCALE GENOMIC DNA]</scope>
    <source>
        <strain evidence="1 2">J6TS1</strain>
    </source>
</reference>
<gene>
    <name evidence="1" type="ORF">J6TS1_42990</name>
</gene>
<proteinExistence type="predicted"/>
<dbReference type="Proteomes" id="UP000680670">
    <property type="component" value="Unassembled WGS sequence"/>
</dbReference>